<accession>A0ABQ9JT86</accession>
<evidence type="ECO:0000313" key="2">
    <source>
        <dbReference type="Proteomes" id="UP001162164"/>
    </source>
</evidence>
<proteinExistence type="predicted"/>
<dbReference type="Proteomes" id="UP001162164">
    <property type="component" value="Unassembled WGS sequence"/>
</dbReference>
<evidence type="ECO:0000313" key="1">
    <source>
        <dbReference type="EMBL" id="KAJ8981520.1"/>
    </source>
</evidence>
<dbReference type="EMBL" id="JAPWTJ010000179">
    <property type="protein sequence ID" value="KAJ8981520.1"/>
    <property type="molecule type" value="Genomic_DNA"/>
</dbReference>
<gene>
    <name evidence="1" type="ORF">NQ317_011756</name>
</gene>
<protein>
    <submittedName>
        <fullName evidence="1">Uncharacterized protein</fullName>
    </submittedName>
</protein>
<reference evidence="1" key="1">
    <citation type="journal article" date="2023" name="Insect Mol. Biol.">
        <title>Genome sequencing provides insights into the evolution of gene families encoding plant cell wall-degrading enzymes in longhorned beetles.</title>
        <authorList>
            <person name="Shin N.R."/>
            <person name="Okamura Y."/>
            <person name="Kirsch R."/>
            <person name="Pauchet Y."/>
        </authorList>
    </citation>
    <scope>NUCLEOTIDE SEQUENCE</scope>
    <source>
        <strain evidence="1">MMC_N1</strain>
    </source>
</reference>
<comment type="caution">
    <text evidence="1">The sequence shown here is derived from an EMBL/GenBank/DDBJ whole genome shotgun (WGS) entry which is preliminary data.</text>
</comment>
<organism evidence="1 2">
    <name type="scientific">Molorchus minor</name>
    <dbReference type="NCBI Taxonomy" id="1323400"/>
    <lineage>
        <taxon>Eukaryota</taxon>
        <taxon>Metazoa</taxon>
        <taxon>Ecdysozoa</taxon>
        <taxon>Arthropoda</taxon>
        <taxon>Hexapoda</taxon>
        <taxon>Insecta</taxon>
        <taxon>Pterygota</taxon>
        <taxon>Neoptera</taxon>
        <taxon>Endopterygota</taxon>
        <taxon>Coleoptera</taxon>
        <taxon>Polyphaga</taxon>
        <taxon>Cucujiformia</taxon>
        <taxon>Chrysomeloidea</taxon>
        <taxon>Cerambycidae</taxon>
        <taxon>Lamiinae</taxon>
        <taxon>Monochamini</taxon>
        <taxon>Molorchus</taxon>
    </lineage>
</organism>
<keyword evidence="2" id="KW-1185">Reference proteome</keyword>
<sequence>MTALPERNEESEGCSKEMVPVVSSNLLDPLYRLDTGENRTMALMLKASTSVVEFDYKFFGMTNKILV</sequence>
<name>A0ABQ9JT86_9CUCU</name>